<gene>
    <name evidence="2" type="ORF">Acr_00g0080280</name>
</gene>
<sequence length="124" mass="14036">MAQILVDNWMMKSAEAEEGGPSEDSPKTLMILPSRAHSSMDLRKTLNAKRNQEGNLRDKLNNRIATRLMACMPGLDEGNKSQGIRHYSPKTSREWTHQRNSHHRGSHYMTGSQTRDPMSATSDK</sequence>
<evidence type="ECO:0000313" key="3">
    <source>
        <dbReference type="Proteomes" id="UP000585474"/>
    </source>
</evidence>
<accession>A0A7J0DUL3</accession>
<keyword evidence="3" id="KW-1185">Reference proteome</keyword>
<name>A0A7J0DUL3_9ERIC</name>
<evidence type="ECO:0000313" key="2">
    <source>
        <dbReference type="EMBL" id="GFS42517.1"/>
    </source>
</evidence>
<reference evidence="3" key="1">
    <citation type="submission" date="2019-07" db="EMBL/GenBank/DDBJ databases">
        <title>De Novo Assembly of kiwifruit Actinidia rufa.</title>
        <authorList>
            <person name="Sugita-Konishi S."/>
            <person name="Sato K."/>
            <person name="Mori E."/>
            <person name="Abe Y."/>
            <person name="Kisaki G."/>
            <person name="Hamano K."/>
            <person name="Suezawa K."/>
            <person name="Otani M."/>
            <person name="Fukuda T."/>
            <person name="Manabe T."/>
            <person name="Gomi K."/>
            <person name="Tabuchi M."/>
            <person name="Akimitsu K."/>
            <person name="Kataoka I."/>
        </authorList>
    </citation>
    <scope>NUCLEOTIDE SEQUENCE [LARGE SCALE GENOMIC DNA]</scope>
    <source>
        <strain evidence="3">cv. Fuchu</strain>
    </source>
</reference>
<dbReference type="EMBL" id="BJWL01000400">
    <property type="protein sequence ID" value="GFS42517.1"/>
    <property type="molecule type" value="Genomic_DNA"/>
</dbReference>
<evidence type="ECO:0000256" key="1">
    <source>
        <dbReference type="SAM" id="MobiDB-lite"/>
    </source>
</evidence>
<feature type="region of interest" description="Disordered" evidence="1">
    <location>
        <begin position="73"/>
        <end position="124"/>
    </location>
</feature>
<feature type="compositionally biased region" description="Polar residues" evidence="1">
    <location>
        <begin position="109"/>
        <end position="124"/>
    </location>
</feature>
<comment type="caution">
    <text evidence="2">The sequence shown here is derived from an EMBL/GenBank/DDBJ whole genome shotgun (WGS) entry which is preliminary data.</text>
</comment>
<dbReference type="Proteomes" id="UP000585474">
    <property type="component" value="Unassembled WGS sequence"/>
</dbReference>
<protein>
    <submittedName>
        <fullName evidence="2">Uncharacterized protein</fullName>
    </submittedName>
</protein>
<dbReference type="AlphaFoldDB" id="A0A7J0DUL3"/>
<proteinExistence type="predicted"/>
<organism evidence="2 3">
    <name type="scientific">Actinidia rufa</name>
    <dbReference type="NCBI Taxonomy" id="165716"/>
    <lineage>
        <taxon>Eukaryota</taxon>
        <taxon>Viridiplantae</taxon>
        <taxon>Streptophyta</taxon>
        <taxon>Embryophyta</taxon>
        <taxon>Tracheophyta</taxon>
        <taxon>Spermatophyta</taxon>
        <taxon>Magnoliopsida</taxon>
        <taxon>eudicotyledons</taxon>
        <taxon>Gunneridae</taxon>
        <taxon>Pentapetalae</taxon>
        <taxon>asterids</taxon>
        <taxon>Ericales</taxon>
        <taxon>Actinidiaceae</taxon>
        <taxon>Actinidia</taxon>
    </lineage>
</organism>